<protein>
    <recommendedName>
        <fullName evidence="3">DUF1852 domain-containing protein</fullName>
    </recommendedName>
</protein>
<dbReference type="Proteomes" id="UP000321405">
    <property type="component" value="Unassembled WGS sequence"/>
</dbReference>
<gene>
    <name evidence="1" type="ORF">SSA02_09600</name>
</gene>
<name>A0A511BN78_9PROT</name>
<evidence type="ECO:0000313" key="2">
    <source>
        <dbReference type="Proteomes" id="UP000321405"/>
    </source>
</evidence>
<keyword evidence="2" id="KW-1185">Reference proteome</keyword>
<dbReference type="RefSeq" id="WP_147092801.1">
    <property type="nucleotide sequence ID" value="NZ_BJVC01000002.1"/>
</dbReference>
<evidence type="ECO:0008006" key="3">
    <source>
        <dbReference type="Google" id="ProtNLM"/>
    </source>
</evidence>
<dbReference type="AlphaFoldDB" id="A0A511BN78"/>
<proteinExistence type="predicted"/>
<dbReference type="OrthoDB" id="6298442at2"/>
<dbReference type="Pfam" id="PF08908">
    <property type="entry name" value="MesX"/>
    <property type="match status" value="1"/>
</dbReference>
<sequence>MTSDFTFTLKSVRFDQDYTPAPGTRLTTNFANLARGEAREENLRAVLRMIEGRLNDLARWDNPEGLRYALALDIVSVEMAVAGSGAPFPSIEFLRTTILDRETGRTIEGIAGNNFSSYLRDYDFSVLLPTHNREASGFSVPENFGVLHGRMFRAFIASDLYRARFPKPPVICLSVSENRTYVRSPNRHPALGVEYVCENTSLTERYFSEMGMQARYFMPRGCVAPLAFYFYGDLLNDYTLLELFGTISTMETFQRIYRPEIYNAHAAAASRYTPSLAQRDYSDTRIVYDREERTRLALEQGRFAAEYFVAPNAHLLERLSFREADRCPSPSLTRSESHIS</sequence>
<evidence type="ECO:0000313" key="1">
    <source>
        <dbReference type="EMBL" id="GEL01797.1"/>
    </source>
</evidence>
<comment type="caution">
    <text evidence="1">The sequence shown here is derived from an EMBL/GenBank/DDBJ whole genome shotgun (WGS) entry which is preliminary data.</text>
</comment>
<dbReference type="EMBL" id="BJVC01000002">
    <property type="protein sequence ID" value="GEL01797.1"/>
    <property type="molecule type" value="Genomic_DNA"/>
</dbReference>
<reference evidence="1 2" key="1">
    <citation type="submission" date="2019-07" db="EMBL/GenBank/DDBJ databases">
        <title>Whole genome shotgun sequence of Swaminathania salitolerans NBRC 104436.</title>
        <authorList>
            <person name="Hosoyama A."/>
            <person name="Uohara A."/>
            <person name="Ohji S."/>
            <person name="Ichikawa N."/>
        </authorList>
    </citation>
    <scope>NUCLEOTIDE SEQUENCE [LARGE SCALE GENOMIC DNA]</scope>
    <source>
        <strain evidence="1 2">NBRC 104436</strain>
    </source>
</reference>
<accession>A0A511BN78</accession>
<dbReference type="InterPro" id="IPR015004">
    <property type="entry name" value="MesX"/>
</dbReference>
<organism evidence="1 2">
    <name type="scientific">Swaminathania salitolerans</name>
    <dbReference type="NCBI Taxonomy" id="182838"/>
    <lineage>
        <taxon>Bacteria</taxon>
        <taxon>Pseudomonadati</taxon>
        <taxon>Pseudomonadota</taxon>
        <taxon>Alphaproteobacteria</taxon>
        <taxon>Acetobacterales</taxon>
        <taxon>Acetobacteraceae</taxon>
        <taxon>Swaminathania</taxon>
    </lineage>
</organism>